<evidence type="ECO:0000256" key="4">
    <source>
        <dbReference type="ARBA" id="ARBA00022630"/>
    </source>
</evidence>
<dbReference type="PROSITE" id="PS51387">
    <property type="entry name" value="FAD_PCMH"/>
    <property type="match status" value="1"/>
</dbReference>
<keyword evidence="6" id="KW-0560">Oxidoreductase</keyword>
<dbReference type="Pfam" id="PF01565">
    <property type="entry name" value="FAD_binding_4"/>
    <property type="match status" value="1"/>
</dbReference>
<dbReference type="SUPFAM" id="SSF55103">
    <property type="entry name" value="FAD-linked oxidases, C-terminal domain"/>
    <property type="match status" value="1"/>
</dbReference>
<dbReference type="GO" id="GO:0009690">
    <property type="term" value="P:cytokinin metabolic process"/>
    <property type="evidence" value="ECO:0007669"/>
    <property type="project" value="InterPro"/>
</dbReference>
<evidence type="ECO:0000256" key="2">
    <source>
        <dbReference type="ARBA" id="ARBA00005466"/>
    </source>
</evidence>
<evidence type="ECO:0000256" key="1">
    <source>
        <dbReference type="ARBA" id="ARBA00001974"/>
    </source>
</evidence>
<dbReference type="InterPro" id="IPR016164">
    <property type="entry name" value="FAD-linked_Oxase-like_C"/>
</dbReference>
<reference evidence="9 10" key="1">
    <citation type="submission" date="2024-01" db="EMBL/GenBank/DDBJ databases">
        <title>The complete chloroplast genome sequence of Lithospermum erythrorhizon: insights into the phylogenetic relationship among Boraginaceae species and the maternal lineages of purple gromwells.</title>
        <authorList>
            <person name="Okada T."/>
            <person name="Watanabe K."/>
        </authorList>
    </citation>
    <scope>NUCLEOTIDE SEQUENCE [LARGE SCALE GENOMIC DNA]</scope>
</reference>
<dbReference type="Proteomes" id="UP001454036">
    <property type="component" value="Unassembled WGS sequence"/>
</dbReference>
<comment type="caution">
    <text evidence="9">The sequence shown here is derived from an EMBL/GenBank/DDBJ whole genome shotgun (WGS) entry which is preliminary data.</text>
</comment>
<keyword evidence="10" id="KW-1185">Reference proteome</keyword>
<dbReference type="GO" id="GO:0019139">
    <property type="term" value="F:cytokinin dehydrogenase activity"/>
    <property type="evidence" value="ECO:0007669"/>
    <property type="project" value="UniProtKB-EC"/>
</dbReference>
<dbReference type="InterPro" id="IPR016170">
    <property type="entry name" value="Cytok_DH_C_sf"/>
</dbReference>
<dbReference type="SUPFAM" id="SSF56176">
    <property type="entry name" value="FAD-binding/transporter-associated domain-like"/>
    <property type="match status" value="1"/>
</dbReference>
<dbReference type="Gene3D" id="3.40.462.10">
    <property type="entry name" value="FAD-linked oxidases, C-terminal domain"/>
    <property type="match status" value="1"/>
</dbReference>
<name>A0AAV3RI60_LITER</name>
<gene>
    <name evidence="9" type="ORF">LIER_28839</name>
</gene>
<dbReference type="PANTHER" id="PTHR13878">
    <property type="entry name" value="GULONOLACTONE OXIDASE"/>
    <property type="match status" value="1"/>
</dbReference>
<dbReference type="AlphaFoldDB" id="A0AAV3RI60"/>
<evidence type="ECO:0000256" key="7">
    <source>
        <dbReference type="ARBA" id="ARBA00048224"/>
    </source>
</evidence>
<evidence type="ECO:0000259" key="8">
    <source>
        <dbReference type="PROSITE" id="PS51387"/>
    </source>
</evidence>
<dbReference type="InterPro" id="IPR036318">
    <property type="entry name" value="FAD-bd_PCMH-like_sf"/>
</dbReference>
<comment type="cofactor">
    <cofactor evidence="1">
        <name>FAD</name>
        <dbReference type="ChEBI" id="CHEBI:57692"/>
    </cofactor>
</comment>
<keyword evidence="5" id="KW-0274">FAD</keyword>
<dbReference type="EMBL" id="BAABME010009741">
    <property type="protein sequence ID" value="GAA0175718.1"/>
    <property type="molecule type" value="Genomic_DNA"/>
</dbReference>
<keyword evidence="4" id="KW-0285">Flavoprotein</keyword>
<proteinExistence type="inferred from homology"/>
<dbReference type="InterPro" id="IPR050432">
    <property type="entry name" value="FAD-linked_Oxidoreductases_BP"/>
</dbReference>
<evidence type="ECO:0000256" key="5">
    <source>
        <dbReference type="ARBA" id="ARBA00022827"/>
    </source>
</evidence>
<dbReference type="InterPro" id="IPR016166">
    <property type="entry name" value="FAD-bd_PCMH"/>
</dbReference>
<evidence type="ECO:0000313" key="9">
    <source>
        <dbReference type="EMBL" id="GAA0175718.1"/>
    </source>
</evidence>
<dbReference type="EC" id="1.5.99.12" evidence="3"/>
<evidence type="ECO:0000256" key="6">
    <source>
        <dbReference type="ARBA" id="ARBA00023002"/>
    </source>
</evidence>
<sequence length="507" mass="56388">MRNLFSTLSRNENNNVFLNSLSVFLLTILIILESDVCFSDEDSRFDGIHFDGNLSLRDNEFAASDYGNQISFRPLAVLFPGSVSDVATTIKLIYKMGPHSPLTVAARGNGHSVQGQSQAPGGVVINMKSLGGNTMKVQTGPSPYVDVSAGELWIDVLNQCLKSGLAPKSWTDYLYLTVGGTLSNAGISGEAFRHGPQINNVLQLEVITGLGDVITCSDETNADLFYSILGGLGQFGIITRARISLEPAPQKVKYITVLYTDVGVFIKDQEHLISAKRTFDYIEGFVIVNQTGTFFVLEVAKYFNPDTADSISQEIQSILSELSYIPSTLSELEQSYLEFLDRVHRTELELQQLGLWDIPHAWLNLLIPGNKIQSFVEGVFGKIINNTNNDPVLIYPVNKSKFDNRTSFVPPDDDVFYMIALLFHANASSIGIDGLEFLNDRNKRVLDFIEANQVGAKEYLPQYSTQEDWKAHFGPRWDAFVQKKITYDPLAILSPGQRIFQKGRVRL</sequence>
<feature type="domain" description="FAD-binding PCMH-type" evidence="8">
    <location>
        <begin position="70"/>
        <end position="248"/>
    </location>
</feature>
<dbReference type="PANTHER" id="PTHR13878:SF53">
    <property type="entry name" value="CYTOKININ DEHYDROGENASE 6"/>
    <property type="match status" value="1"/>
</dbReference>
<dbReference type="Gene3D" id="3.30.465.10">
    <property type="match status" value="1"/>
</dbReference>
<evidence type="ECO:0000256" key="3">
    <source>
        <dbReference type="ARBA" id="ARBA00011928"/>
    </source>
</evidence>
<evidence type="ECO:0000313" key="10">
    <source>
        <dbReference type="Proteomes" id="UP001454036"/>
    </source>
</evidence>
<accession>A0AAV3RI60</accession>
<dbReference type="Pfam" id="PF09265">
    <property type="entry name" value="Cytokin-bind"/>
    <property type="match status" value="1"/>
</dbReference>
<comment type="catalytic activity">
    <reaction evidence="7">
        <text>N(6)-dimethylallyladenine + A + H2O = 3-methyl-2-butenal + adenine + AH2</text>
        <dbReference type="Rhea" id="RHEA:13625"/>
        <dbReference type="ChEBI" id="CHEBI:13193"/>
        <dbReference type="ChEBI" id="CHEBI:15377"/>
        <dbReference type="ChEBI" id="CHEBI:15825"/>
        <dbReference type="ChEBI" id="CHEBI:16708"/>
        <dbReference type="ChEBI" id="CHEBI:17499"/>
        <dbReference type="ChEBI" id="CHEBI:17660"/>
        <dbReference type="EC" id="1.5.99.12"/>
    </reaction>
</comment>
<dbReference type="InterPro" id="IPR016169">
    <property type="entry name" value="FAD-bd_PCMH_sub2"/>
</dbReference>
<dbReference type="InterPro" id="IPR006094">
    <property type="entry name" value="Oxid_FAD_bind_N"/>
</dbReference>
<dbReference type="Gene3D" id="3.30.43.10">
    <property type="entry name" value="Uridine Diphospho-n-acetylenolpyruvylglucosamine Reductase, domain 2"/>
    <property type="match status" value="1"/>
</dbReference>
<dbReference type="GO" id="GO:0071949">
    <property type="term" value="F:FAD binding"/>
    <property type="evidence" value="ECO:0007669"/>
    <property type="project" value="InterPro"/>
</dbReference>
<dbReference type="InterPro" id="IPR016167">
    <property type="entry name" value="FAD-bd_PCMH_sub1"/>
</dbReference>
<protein>
    <recommendedName>
        <fullName evidence="3">cytokinin dehydrogenase</fullName>
        <ecNumber evidence="3">1.5.99.12</ecNumber>
    </recommendedName>
</protein>
<dbReference type="InterPro" id="IPR015345">
    <property type="entry name" value="Cytokinin_DH_FAD/cytokin-bd"/>
</dbReference>
<organism evidence="9 10">
    <name type="scientific">Lithospermum erythrorhizon</name>
    <name type="common">Purple gromwell</name>
    <name type="synonym">Lithospermum officinale var. erythrorhizon</name>
    <dbReference type="NCBI Taxonomy" id="34254"/>
    <lineage>
        <taxon>Eukaryota</taxon>
        <taxon>Viridiplantae</taxon>
        <taxon>Streptophyta</taxon>
        <taxon>Embryophyta</taxon>
        <taxon>Tracheophyta</taxon>
        <taxon>Spermatophyta</taxon>
        <taxon>Magnoliopsida</taxon>
        <taxon>eudicotyledons</taxon>
        <taxon>Gunneridae</taxon>
        <taxon>Pentapetalae</taxon>
        <taxon>asterids</taxon>
        <taxon>lamiids</taxon>
        <taxon>Boraginales</taxon>
        <taxon>Boraginaceae</taxon>
        <taxon>Boraginoideae</taxon>
        <taxon>Lithospermeae</taxon>
        <taxon>Lithospermum</taxon>
    </lineage>
</organism>
<comment type="similarity">
    <text evidence="2">Belongs to the oxygen-dependent FAD-linked oxidoreductase family.</text>
</comment>